<sequence length="314" mass="32983">MSGIRSLHAISRTVADLARTEAFYRDGLGFVREAPPEPLPAPPLQAMGLGEAGGWRLRMRIGEQVVAFLNFDPPGAAYPAAPAATDPFFQHIAIPVRDMERAMRALSTLHPVPISQGGAQILPETSGGVSAFKFRDPDGHPVELIHFPGGDPAARWRDAPGLFLGIDHSAITVTDLDAALAFYTGTLGLTLGSRGLNRGPEQARLDGVPDPEVDVIGLAPPLPTPHVELLHYRRPASGAPERPASGAPEPPPFGPRDRATTRFVFAVDDVPALAQRIRAAGYPAEAAPDGSVAYGSGPDGHGFLLVGPTAPGRA</sequence>
<dbReference type="EMBL" id="VZZJ01000028">
    <property type="protein sequence ID" value="KAB1070423.1"/>
    <property type="molecule type" value="Genomic_DNA"/>
</dbReference>
<dbReference type="Pfam" id="PF00903">
    <property type="entry name" value="Glyoxalase"/>
    <property type="match status" value="2"/>
</dbReference>
<keyword evidence="5" id="KW-1185">Reference proteome</keyword>
<evidence type="ECO:0000256" key="1">
    <source>
        <dbReference type="ARBA" id="ARBA00022723"/>
    </source>
</evidence>
<dbReference type="GO" id="GO:0046491">
    <property type="term" value="P:L-methylmalonyl-CoA metabolic process"/>
    <property type="evidence" value="ECO:0007669"/>
    <property type="project" value="TreeGrafter"/>
</dbReference>
<dbReference type="InterPro" id="IPR029068">
    <property type="entry name" value="Glyas_Bleomycin-R_OHBP_Dase"/>
</dbReference>
<dbReference type="Proteomes" id="UP000441523">
    <property type="component" value="Unassembled WGS sequence"/>
</dbReference>
<gene>
    <name evidence="4" type="ORF">F6X51_22880</name>
</gene>
<accession>A0A6N6MJ04</accession>
<dbReference type="Gene3D" id="3.10.180.10">
    <property type="entry name" value="2,3-Dihydroxybiphenyl 1,2-Dioxygenase, domain 1"/>
    <property type="match status" value="2"/>
</dbReference>
<organism evidence="4 5">
    <name type="scientific">Methylobacterium planeticum</name>
    <dbReference type="NCBI Taxonomy" id="2615211"/>
    <lineage>
        <taxon>Bacteria</taxon>
        <taxon>Pseudomonadati</taxon>
        <taxon>Pseudomonadota</taxon>
        <taxon>Alphaproteobacteria</taxon>
        <taxon>Hyphomicrobiales</taxon>
        <taxon>Methylobacteriaceae</taxon>
        <taxon>Methylobacterium</taxon>
    </lineage>
</organism>
<dbReference type="InterPro" id="IPR051785">
    <property type="entry name" value="MMCE/EMCE_epimerase"/>
</dbReference>
<comment type="caution">
    <text evidence="4">The sequence shown here is derived from an EMBL/GenBank/DDBJ whole genome shotgun (WGS) entry which is preliminary data.</text>
</comment>
<keyword evidence="1" id="KW-0479">Metal-binding</keyword>
<feature type="region of interest" description="Disordered" evidence="2">
    <location>
        <begin position="236"/>
        <end position="258"/>
    </location>
</feature>
<evidence type="ECO:0000259" key="3">
    <source>
        <dbReference type="PROSITE" id="PS51819"/>
    </source>
</evidence>
<dbReference type="InterPro" id="IPR037523">
    <property type="entry name" value="VOC_core"/>
</dbReference>
<name>A0A6N6MJ04_9HYPH</name>
<dbReference type="InterPro" id="IPR004360">
    <property type="entry name" value="Glyas_Fos-R_dOase_dom"/>
</dbReference>
<protein>
    <submittedName>
        <fullName evidence="4">VOC family protein</fullName>
    </submittedName>
</protein>
<evidence type="ECO:0000313" key="4">
    <source>
        <dbReference type="EMBL" id="KAB1070423.1"/>
    </source>
</evidence>
<reference evidence="4 5" key="1">
    <citation type="submission" date="2019-09" db="EMBL/GenBank/DDBJ databases">
        <title>YIM 132548 draft genome.</title>
        <authorList>
            <person name="Jiang L."/>
        </authorList>
    </citation>
    <scope>NUCLEOTIDE SEQUENCE [LARGE SCALE GENOMIC DNA]</scope>
    <source>
        <strain evidence="4 5">YIM 132548</strain>
    </source>
</reference>
<dbReference type="SUPFAM" id="SSF54593">
    <property type="entry name" value="Glyoxalase/Bleomycin resistance protein/Dihydroxybiphenyl dioxygenase"/>
    <property type="match status" value="2"/>
</dbReference>
<proteinExistence type="predicted"/>
<dbReference type="RefSeq" id="WP_150965986.1">
    <property type="nucleotide sequence ID" value="NZ_VZZJ01000028.1"/>
</dbReference>
<dbReference type="PANTHER" id="PTHR43048:SF3">
    <property type="entry name" value="METHYLMALONYL-COA EPIMERASE, MITOCHONDRIAL"/>
    <property type="match status" value="1"/>
</dbReference>
<evidence type="ECO:0000313" key="5">
    <source>
        <dbReference type="Proteomes" id="UP000441523"/>
    </source>
</evidence>
<feature type="domain" description="VOC" evidence="3">
    <location>
        <begin position="165"/>
        <end position="314"/>
    </location>
</feature>
<dbReference type="PROSITE" id="PS51819">
    <property type="entry name" value="VOC"/>
    <property type="match status" value="2"/>
</dbReference>
<feature type="domain" description="VOC" evidence="3">
    <location>
        <begin position="6"/>
        <end position="147"/>
    </location>
</feature>
<dbReference type="GO" id="GO:0046872">
    <property type="term" value="F:metal ion binding"/>
    <property type="evidence" value="ECO:0007669"/>
    <property type="project" value="UniProtKB-KW"/>
</dbReference>
<dbReference type="AlphaFoldDB" id="A0A6N6MJ04"/>
<evidence type="ECO:0000256" key="2">
    <source>
        <dbReference type="SAM" id="MobiDB-lite"/>
    </source>
</evidence>
<feature type="region of interest" description="Disordered" evidence="2">
    <location>
        <begin position="284"/>
        <end position="314"/>
    </location>
</feature>
<dbReference type="GO" id="GO:0004493">
    <property type="term" value="F:methylmalonyl-CoA epimerase activity"/>
    <property type="evidence" value="ECO:0007669"/>
    <property type="project" value="TreeGrafter"/>
</dbReference>
<dbReference type="PANTHER" id="PTHR43048">
    <property type="entry name" value="METHYLMALONYL-COA EPIMERASE"/>
    <property type="match status" value="1"/>
</dbReference>